<dbReference type="Gene3D" id="1.20.58.390">
    <property type="entry name" value="Neurotransmitter-gated ion-channel transmembrane domain"/>
    <property type="match status" value="1"/>
</dbReference>
<dbReference type="InterPro" id="IPR038050">
    <property type="entry name" value="Neuro_actylchol_rec"/>
</dbReference>
<evidence type="ECO:0000256" key="1">
    <source>
        <dbReference type="SAM" id="Phobius"/>
    </source>
</evidence>
<dbReference type="GO" id="GO:0005254">
    <property type="term" value="F:chloride channel activity"/>
    <property type="evidence" value="ECO:0007669"/>
    <property type="project" value="UniProtKB-ARBA"/>
</dbReference>
<protein>
    <recommendedName>
        <fullName evidence="2">Neurotransmitter-gated ion-channel transmembrane domain-containing protein</fullName>
    </recommendedName>
</protein>
<dbReference type="PANTHER" id="PTHR18945">
    <property type="entry name" value="NEUROTRANSMITTER GATED ION CHANNEL"/>
    <property type="match status" value="1"/>
</dbReference>
<gene>
    <name evidence="3" type="ORF">HPB48_016854</name>
</gene>
<dbReference type="GO" id="GO:0005230">
    <property type="term" value="F:extracellular ligand-gated monoatomic ion channel activity"/>
    <property type="evidence" value="ECO:0007669"/>
    <property type="project" value="UniProtKB-ARBA"/>
</dbReference>
<dbReference type="SUPFAM" id="SSF90112">
    <property type="entry name" value="Neurotransmitter-gated ion-channel transmembrane pore"/>
    <property type="match status" value="1"/>
</dbReference>
<reference evidence="3 4" key="1">
    <citation type="journal article" date="2020" name="Cell">
        <title>Large-Scale Comparative Analyses of Tick Genomes Elucidate Their Genetic Diversity and Vector Capacities.</title>
        <authorList>
            <consortium name="Tick Genome and Microbiome Consortium (TIGMIC)"/>
            <person name="Jia N."/>
            <person name="Wang J."/>
            <person name="Shi W."/>
            <person name="Du L."/>
            <person name="Sun Y."/>
            <person name="Zhan W."/>
            <person name="Jiang J.F."/>
            <person name="Wang Q."/>
            <person name="Zhang B."/>
            <person name="Ji P."/>
            <person name="Bell-Sakyi L."/>
            <person name="Cui X.M."/>
            <person name="Yuan T.T."/>
            <person name="Jiang B.G."/>
            <person name="Yang W.F."/>
            <person name="Lam T.T."/>
            <person name="Chang Q.C."/>
            <person name="Ding S.J."/>
            <person name="Wang X.J."/>
            <person name="Zhu J.G."/>
            <person name="Ruan X.D."/>
            <person name="Zhao L."/>
            <person name="Wei J.T."/>
            <person name="Ye R.Z."/>
            <person name="Que T.C."/>
            <person name="Du C.H."/>
            <person name="Zhou Y.H."/>
            <person name="Cheng J.X."/>
            <person name="Dai P.F."/>
            <person name="Guo W.B."/>
            <person name="Han X.H."/>
            <person name="Huang E.J."/>
            <person name="Li L.F."/>
            <person name="Wei W."/>
            <person name="Gao Y.C."/>
            <person name="Liu J.Z."/>
            <person name="Shao H.Z."/>
            <person name="Wang X."/>
            <person name="Wang C.C."/>
            <person name="Yang T.C."/>
            <person name="Huo Q.B."/>
            <person name="Li W."/>
            <person name="Chen H.Y."/>
            <person name="Chen S.E."/>
            <person name="Zhou L.G."/>
            <person name="Ni X.B."/>
            <person name="Tian J.H."/>
            <person name="Sheng Y."/>
            <person name="Liu T."/>
            <person name="Pan Y.S."/>
            <person name="Xia L.Y."/>
            <person name="Li J."/>
            <person name="Zhao F."/>
            <person name="Cao W.C."/>
        </authorList>
    </citation>
    <scope>NUCLEOTIDE SEQUENCE [LARGE SCALE GENOMIC DNA]</scope>
    <source>
        <strain evidence="3">HaeL-2018</strain>
    </source>
</reference>
<dbReference type="Proteomes" id="UP000821853">
    <property type="component" value="Unassembled WGS sequence"/>
</dbReference>
<keyword evidence="4" id="KW-1185">Reference proteome</keyword>
<accession>A0A9J6FTY8</accession>
<feature type="domain" description="Neurotransmitter-gated ion-channel transmembrane" evidence="2">
    <location>
        <begin position="136"/>
        <end position="175"/>
    </location>
</feature>
<dbReference type="AlphaFoldDB" id="A0A9J6FTY8"/>
<evidence type="ECO:0000259" key="2">
    <source>
        <dbReference type="Pfam" id="PF02932"/>
    </source>
</evidence>
<keyword evidence="1" id="KW-1133">Transmembrane helix</keyword>
<comment type="caution">
    <text evidence="3">The sequence shown here is derived from an EMBL/GenBank/DDBJ whole genome shotgun (WGS) entry which is preliminary data.</text>
</comment>
<dbReference type="InterPro" id="IPR006028">
    <property type="entry name" value="GABAA/Glycine_rcpt"/>
</dbReference>
<dbReference type="GO" id="GO:0004888">
    <property type="term" value="F:transmembrane signaling receptor activity"/>
    <property type="evidence" value="ECO:0007669"/>
    <property type="project" value="InterPro"/>
</dbReference>
<dbReference type="GO" id="GO:0016020">
    <property type="term" value="C:membrane"/>
    <property type="evidence" value="ECO:0007669"/>
    <property type="project" value="InterPro"/>
</dbReference>
<keyword evidence="1" id="KW-0812">Transmembrane</keyword>
<dbReference type="InterPro" id="IPR006029">
    <property type="entry name" value="Neurotrans-gated_channel_TM"/>
</dbReference>
<dbReference type="InterPro" id="IPR006201">
    <property type="entry name" value="Neur_channel"/>
</dbReference>
<dbReference type="EMBL" id="JABSTR010000003">
    <property type="protein sequence ID" value="KAH9365760.1"/>
    <property type="molecule type" value="Genomic_DNA"/>
</dbReference>
<dbReference type="OrthoDB" id="6435124at2759"/>
<evidence type="ECO:0000313" key="4">
    <source>
        <dbReference type="Proteomes" id="UP000821853"/>
    </source>
</evidence>
<dbReference type="VEuPathDB" id="VectorBase:HLOH_041569"/>
<proteinExistence type="predicted"/>
<evidence type="ECO:0000313" key="3">
    <source>
        <dbReference type="EMBL" id="KAH9365760.1"/>
    </source>
</evidence>
<name>A0A9J6FTY8_HAELO</name>
<organism evidence="3 4">
    <name type="scientific">Haemaphysalis longicornis</name>
    <name type="common">Bush tick</name>
    <dbReference type="NCBI Taxonomy" id="44386"/>
    <lineage>
        <taxon>Eukaryota</taxon>
        <taxon>Metazoa</taxon>
        <taxon>Ecdysozoa</taxon>
        <taxon>Arthropoda</taxon>
        <taxon>Chelicerata</taxon>
        <taxon>Arachnida</taxon>
        <taxon>Acari</taxon>
        <taxon>Parasitiformes</taxon>
        <taxon>Ixodida</taxon>
        <taxon>Ixodoidea</taxon>
        <taxon>Ixodidae</taxon>
        <taxon>Haemaphysalinae</taxon>
        <taxon>Haemaphysalis</taxon>
    </lineage>
</organism>
<dbReference type="PRINTS" id="PR00253">
    <property type="entry name" value="GABAARECEPTR"/>
</dbReference>
<dbReference type="Pfam" id="PF02932">
    <property type="entry name" value="Neur_chan_memb"/>
    <property type="match status" value="1"/>
</dbReference>
<dbReference type="GO" id="GO:0099095">
    <property type="term" value="F:ligand-gated monoatomic anion channel activity"/>
    <property type="evidence" value="ECO:0007669"/>
    <property type="project" value="UniProtKB-ARBA"/>
</dbReference>
<keyword evidence="1" id="KW-0472">Membrane</keyword>
<dbReference type="OMA" id="PMLDTHV"/>
<dbReference type="InterPro" id="IPR036719">
    <property type="entry name" value="Neuro-gated_channel_TM_sf"/>
</dbReference>
<feature type="transmembrane region" description="Helical" evidence="1">
    <location>
        <begin position="251"/>
        <end position="269"/>
    </location>
</feature>
<sequence>MALSNSQQRYEVIGNNYSSNKPRFPFKIHRQDIYKRNDVVHPEYTNTLTVILPQLATPNWIAELSWQSVGENEGEDGAVEFVDRIEPLQFRIKRPKVHRYSENFMGSVSFFFPENYTHLLANFTFERRLTASIVNTYIPSGLVVVLSWLSFWLDVHAVQGRITLGVTAILTLTTQGFQGDGGMSEEDITENDLLGSADSMGSSVSQRTLPATAPARLPDLLQQPHRIFALFAKFKFLSVTSSNVFDSVSRAVFPSAFILFMIAYWAHYLPGKLRY</sequence>